<dbReference type="PANTHER" id="PTHR30483:SF6">
    <property type="entry name" value="PERIPLASMIC BINDING PROTEIN OF ABC TRANSPORTER FOR NATURAL AMINO ACIDS"/>
    <property type="match status" value="1"/>
</dbReference>
<dbReference type="CDD" id="cd06327">
    <property type="entry name" value="PBP1_SBP-like"/>
    <property type="match status" value="1"/>
</dbReference>
<evidence type="ECO:0000256" key="1">
    <source>
        <dbReference type="ARBA" id="ARBA00010062"/>
    </source>
</evidence>
<keyword evidence="3" id="KW-0813">Transport</keyword>
<keyword evidence="3" id="KW-0029">Amino-acid transport</keyword>
<dbReference type="AlphaFoldDB" id="A0A9X0R3G5"/>
<gene>
    <name evidence="5" type="ORF">H7965_26270</name>
</gene>
<evidence type="ECO:0000259" key="4">
    <source>
        <dbReference type="Pfam" id="PF13458"/>
    </source>
</evidence>
<dbReference type="EMBL" id="JACOMF010000078">
    <property type="protein sequence ID" value="MBC4018769.1"/>
    <property type="molecule type" value="Genomic_DNA"/>
</dbReference>
<dbReference type="SUPFAM" id="SSF53822">
    <property type="entry name" value="Periplasmic binding protein-like I"/>
    <property type="match status" value="1"/>
</dbReference>
<dbReference type="InterPro" id="IPR006311">
    <property type="entry name" value="TAT_signal"/>
</dbReference>
<dbReference type="Gene3D" id="3.40.50.2300">
    <property type="match status" value="2"/>
</dbReference>
<protein>
    <submittedName>
        <fullName evidence="5">ABC transporter substrate-binding protein</fullName>
    </submittedName>
</protein>
<accession>A0A9X0R3G5</accession>
<organism evidence="5 6">
    <name type="scientific">Siccirubricoccus deserti</name>
    <dbReference type="NCBI Taxonomy" id="2013562"/>
    <lineage>
        <taxon>Bacteria</taxon>
        <taxon>Pseudomonadati</taxon>
        <taxon>Pseudomonadota</taxon>
        <taxon>Alphaproteobacteria</taxon>
        <taxon>Acetobacterales</taxon>
        <taxon>Roseomonadaceae</taxon>
        <taxon>Siccirubricoccus</taxon>
    </lineage>
</organism>
<reference evidence="5" key="1">
    <citation type="submission" date="2020-08" db="EMBL/GenBank/DDBJ databases">
        <authorList>
            <person name="Hu Y."/>
            <person name="Nguyen S.V."/>
            <person name="Li F."/>
            <person name="Fanning S."/>
        </authorList>
    </citation>
    <scope>NUCLEOTIDE SEQUENCE</scope>
    <source>
        <strain evidence="5">SYSU D8009</strain>
    </source>
</reference>
<dbReference type="PANTHER" id="PTHR30483">
    <property type="entry name" value="LEUCINE-SPECIFIC-BINDING PROTEIN"/>
    <property type="match status" value="1"/>
</dbReference>
<name>A0A9X0R3G5_9PROT</name>
<comment type="caution">
    <text evidence="5">The sequence shown here is derived from an EMBL/GenBank/DDBJ whole genome shotgun (WGS) entry which is preliminary data.</text>
</comment>
<dbReference type="Pfam" id="PF13458">
    <property type="entry name" value="Peripla_BP_6"/>
    <property type="match status" value="1"/>
</dbReference>
<evidence type="ECO:0000256" key="2">
    <source>
        <dbReference type="ARBA" id="ARBA00022729"/>
    </source>
</evidence>
<dbReference type="InterPro" id="IPR051010">
    <property type="entry name" value="BCAA_transport"/>
</dbReference>
<keyword evidence="2" id="KW-0732">Signal</keyword>
<sequence>MTLSTTRRGLLAGTTAAAGGTLFASAGTRAQGTPPVIRLGVMSDYSGPYRDWSGPTNLACVQQAVEEFRAQRPDIPVEVINADHQNKTDVGANVVREWFDRRDVDAVVDVNNSAVGLAVNNVVRDKNKVFLCSGASTAALTGEQCSPNTVQWTYDTYMLAKATSTAMVKAGGDTWYFIVADYAFGHQIERDARRFIDGAGGKVLGAARYPFPQTSDFSALLLQAQASGAKVLGLANAGTDTVNSIKQAKEFGLQRRGMKIALMIAYVTDVHTMGLETAQGLVLSETYYWDLNDRTRAFMGRVKPKVGNNWPNQMGAGAYSATLHYLKTVAAMGGPAAAKASGRDTVARMKAIPTDDDCFGPGVVRADGRKMHPAYLFQVKTPAESKGPFDYYKLIGTTPPEEAFRPMAEGGCPLV</sequence>
<keyword evidence="6" id="KW-1185">Reference proteome</keyword>
<dbReference type="RefSeq" id="WP_186773510.1">
    <property type="nucleotide sequence ID" value="NZ_JACOMF010000078.1"/>
</dbReference>
<feature type="domain" description="Leucine-binding protein" evidence="4">
    <location>
        <begin position="37"/>
        <end position="380"/>
    </location>
</feature>
<evidence type="ECO:0000313" key="5">
    <source>
        <dbReference type="EMBL" id="MBC4018769.1"/>
    </source>
</evidence>
<dbReference type="PROSITE" id="PS51318">
    <property type="entry name" value="TAT"/>
    <property type="match status" value="1"/>
</dbReference>
<dbReference type="InterPro" id="IPR028081">
    <property type="entry name" value="Leu-bd"/>
</dbReference>
<dbReference type="Proteomes" id="UP000600101">
    <property type="component" value="Unassembled WGS sequence"/>
</dbReference>
<dbReference type="InterPro" id="IPR028082">
    <property type="entry name" value="Peripla_BP_I"/>
</dbReference>
<evidence type="ECO:0000256" key="3">
    <source>
        <dbReference type="ARBA" id="ARBA00022970"/>
    </source>
</evidence>
<dbReference type="GO" id="GO:0006865">
    <property type="term" value="P:amino acid transport"/>
    <property type="evidence" value="ECO:0007669"/>
    <property type="project" value="UniProtKB-KW"/>
</dbReference>
<proteinExistence type="inferred from homology"/>
<comment type="similarity">
    <text evidence="1">Belongs to the leucine-binding protein family.</text>
</comment>
<evidence type="ECO:0000313" key="6">
    <source>
        <dbReference type="Proteomes" id="UP000600101"/>
    </source>
</evidence>